<name>E4ZPM3_LEPMJ</name>
<dbReference type="VEuPathDB" id="FungiDB:LEMA_P043090.1"/>
<gene>
    <name evidence="1" type="ORF">LEMA_P043090.1</name>
</gene>
<dbReference type="InParanoid" id="E4ZPM3"/>
<accession>E4ZPM3</accession>
<dbReference type="HOGENOM" id="CLU_2197435_0_0_1"/>
<dbReference type="EMBL" id="FP929105">
    <property type="protein sequence ID" value="CBX93408.1"/>
    <property type="molecule type" value="Genomic_DNA"/>
</dbReference>
<reference evidence="2" key="1">
    <citation type="journal article" date="2011" name="Nat. Commun.">
        <title>Effector diversification within compartments of the Leptosphaeria maculans genome affected by Repeat-Induced Point mutations.</title>
        <authorList>
            <person name="Rouxel T."/>
            <person name="Grandaubert J."/>
            <person name="Hane J.K."/>
            <person name="Hoede C."/>
            <person name="van de Wouw A.P."/>
            <person name="Couloux A."/>
            <person name="Dominguez V."/>
            <person name="Anthouard V."/>
            <person name="Bally P."/>
            <person name="Bourras S."/>
            <person name="Cozijnsen A.J."/>
            <person name="Ciuffetti L.M."/>
            <person name="Degrave A."/>
            <person name="Dilmaghani A."/>
            <person name="Duret L."/>
            <person name="Fudal I."/>
            <person name="Goodwin S.B."/>
            <person name="Gout L."/>
            <person name="Glaser N."/>
            <person name="Linglin J."/>
            <person name="Kema G.H.J."/>
            <person name="Lapalu N."/>
            <person name="Lawrence C.B."/>
            <person name="May K."/>
            <person name="Meyer M."/>
            <person name="Ollivier B."/>
            <person name="Poulain J."/>
            <person name="Schoch C.L."/>
            <person name="Simon A."/>
            <person name="Spatafora J.W."/>
            <person name="Stachowiak A."/>
            <person name="Turgeon B.G."/>
            <person name="Tyler B.M."/>
            <person name="Vincent D."/>
            <person name="Weissenbach J."/>
            <person name="Amselem J."/>
            <person name="Quesneville H."/>
            <person name="Oliver R.P."/>
            <person name="Wincker P."/>
            <person name="Balesdent M.-H."/>
            <person name="Howlett B.J."/>
        </authorList>
    </citation>
    <scope>NUCLEOTIDE SEQUENCE [LARGE SCALE GENOMIC DNA]</scope>
    <source>
        <strain evidence="2">JN3 / isolate v23.1.3 / race Av1-4-5-6-7-8</strain>
    </source>
</reference>
<dbReference type="GeneID" id="13282915"/>
<protein>
    <submittedName>
        <fullName evidence="1">Predicted protein</fullName>
    </submittedName>
</protein>
<organism evidence="2">
    <name type="scientific">Leptosphaeria maculans (strain JN3 / isolate v23.1.3 / race Av1-4-5-6-7-8)</name>
    <name type="common">Blackleg fungus</name>
    <name type="synonym">Phoma lingam</name>
    <dbReference type="NCBI Taxonomy" id="985895"/>
    <lineage>
        <taxon>Eukaryota</taxon>
        <taxon>Fungi</taxon>
        <taxon>Dikarya</taxon>
        <taxon>Ascomycota</taxon>
        <taxon>Pezizomycotina</taxon>
        <taxon>Dothideomycetes</taxon>
        <taxon>Pleosporomycetidae</taxon>
        <taxon>Pleosporales</taxon>
        <taxon>Pleosporineae</taxon>
        <taxon>Leptosphaeriaceae</taxon>
        <taxon>Plenodomus</taxon>
        <taxon>Plenodomus lingam/Leptosphaeria maculans species complex</taxon>
    </lineage>
</organism>
<evidence type="ECO:0000313" key="2">
    <source>
        <dbReference type="Proteomes" id="UP000002668"/>
    </source>
</evidence>
<proteinExistence type="predicted"/>
<keyword evidence="2" id="KW-1185">Reference proteome</keyword>
<evidence type="ECO:0000313" key="1">
    <source>
        <dbReference type="EMBL" id="CBX93408.1"/>
    </source>
</evidence>
<sequence length="108" mass="11824">MPSFSSTSPREACLSKLTRGARPAAPFQGLRPVLLPTFGYVKSSSAALPPLVASTISSQTWKAHVEVARGGMSYDHGFSVGRLGLYSEWLEYPCRFKSTSQRQIFIVI</sequence>
<dbReference type="Proteomes" id="UP000002668">
    <property type="component" value="Genome"/>
</dbReference>
<dbReference type="AlphaFoldDB" id="E4ZPM3"/>